<sequence>MSLDDLIAELKQTDAARALIEEGLRQGIEQGRQEGRQEGLQQGRQEGLHKARQRLLTTVSARFPHLYGLAAQVVARLDDFDALLLLLEQVVSLPDAEHLRAWLLSSLSASSVQPSSRPSVDGSQ</sequence>
<dbReference type="EMBL" id="AP019377">
    <property type="protein sequence ID" value="BBH93077.1"/>
    <property type="molecule type" value="Genomic_DNA"/>
</dbReference>
<gene>
    <name evidence="1" type="ORF">KTA_12760</name>
</gene>
<organism evidence="1">
    <name type="scientific">Thermogemmatispora argillosa</name>
    <dbReference type="NCBI Taxonomy" id="2045280"/>
    <lineage>
        <taxon>Bacteria</taxon>
        <taxon>Bacillati</taxon>
        <taxon>Chloroflexota</taxon>
        <taxon>Ktedonobacteria</taxon>
        <taxon>Thermogemmatisporales</taxon>
        <taxon>Thermogemmatisporaceae</taxon>
        <taxon>Thermogemmatispora</taxon>
    </lineage>
</organism>
<evidence type="ECO:0000313" key="1">
    <source>
        <dbReference type="EMBL" id="BBH93077.1"/>
    </source>
</evidence>
<accession>A0A455SXI5</accession>
<dbReference type="AlphaFoldDB" id="A0A455SXI5"/>
<name>A0A455SXI5_9CHLR</name>
<reference evidence="1" key="1">
    <citation type="submission" date="2018-12" db="EMBL/GenBank/DDBJ databases">
        <title>Novel natural products biosynthetic potential of the class Ktedonobacteria.</title>
        <authorList>
            <person name="Zheng Y."/>
            <person name="Saitou A."/>
            <person name="Wang C.M."/>
            <person name="Toyoda A."/>
            <person name="Minakuchi Y."/>
            <person name="Sekiguchi Y."/>
            <person name="Ueda K."/>
            <person name="Takano H."/>
            <person name="Sakai Y."/>
            <person name="Yokota A."/>
            <person name="Yabe S."/>
        </authorList>
    </citation>
    <scope>NUCLEOTIDE SEQUENCE</scope>
    <source>
        <strain evidence="1">A3-2</strain>
    </source>
</reference>
<proteinExistence type="predicted"/>
<protein>
    <recommendedName>
        <fullName evidence="2">DUF4351 domain-containing protein</fullName>
    </recommendedName>
</protein>
<evidence type="ECO:0008006" key="2">
    <source>
        <dbReference type="Google" id="ProtNLM"/>
    </source>
</evidence>